<dbReference type="CDD" id="cd08422">
    <property type="entry name" value="PBP2_CrgA_like"/>
    <property type="match status" value="1"/>
</dbReference>
<keyword evidence="3" id="KW-0238">DNA-binding</keyword>
<organism evidence="6">
    <name type="scientific">Burkholderia orbicola (strain AU 1054)</name>
    <dbReference type="NCBI Taxonomy" id="331271"/>
    <lineage>
        <taxon>Bacteria</taxon>
        <taxon>Pseudomonadati</taxon>
        <taxon>Pseudomonadota</taxon>
        <taxon>Betaproteobacteria</taxon>
        <taxon>Burkholderiales</taxon>
        <taxon>Burkholderiaceae</taxon>
        <taxon>Burkholderia</taxon>
        <taxon>Burkholderia cepacia complex</taxon>
        <taxon>Burkholderia orbicola</taxon>
    </lineage>
</organism>
<dbReference type="InterPro" id="IPR005119">
    <property type="entry name" value="LysR_subst-bd"/>
</dbReference>
<dbReference type="Pfam" id="PF00126">
    <property type="entry name" value="HTH_1"/>
    <property type="match status" value="1"/>
</dbReference>
<dbReference type="PROSITE" id="PS50931">
    <property type="entry name" value="HTH_LYSR"/>
    <property type="match status" value="1"/>
</dbReference>
<dbReference type="EMBL" id="CP000378">
    <property type="protein sequence ID" value="ABF76981.1"/>
    <property type="molecule type" value="Genomic_DNA"/>
</dbReference>
<evidence type="ECO:0000256" key="4">
    <source>
        <dbReference type="ARBA" id="ARBA00023163"/>
    </source>
</evidence>
<dbReference type="SUPFAM" id="SSF46785">
    <property type="entry name" value="Winged helix' DNA-binding domain"/>
    <property type="match status" value="1"/>
</dbReference>
<reference evidence="6" key="1">
    <citation type="submission" date="2006-05" db="EMBL/GenBank/DDBJ databases">
        <title>Complete sequence of chromosome 1 of Burkholderia cenocepacia AU 1054.</title>
        <authorList>
            <consortium name="US DOE Joint Genome Institute"/>
            <person name="Copeland A."/>
            <person name="Lucas S."/>
            <person name="Lapidus A."/>
            <person name="Barry K."/>
            <person name="Detter J.C."/>
            <person name="Glavina del Rio T."/>
            <person name="Hammon N."/>
            <person name="Israni S."/>
            <person name="Dalin E."/>
            <person name="Tice H."/>
            <person name="Pitluck S."/>
            <person name="Chain P."/>
            <person name="Malfatti S."/>
            <person name="Shin M."/>
            <person name="Vergez L."/>
            <person name="Schmutz J."/>
            <person name="Larimer F."/>
            <person name="Land M."/>
            <person name="Hauser L."/>
            <person name="Kyrpides N."/>
            <person name="Lykidis A."/>
            <person name="LiPuma J.J."/>
            <person name="Konstantinidis K."/>
            <person name="Tiedje J.M."/>
            <person name="Richardson P."/>
        </authorList>
    </citation>
    <scope>NUCLEOTIDE SEQUENCE [LARGE SCALE GENOMIC DNA]</scope>
    <source>
        <strain evidence="6">AU 1054</strain>
    </source>
</reference>
<dbReference type="GO" id="GO:0003677">
    <property type="term" value="F:DNA binding"/>
    <property type="evidence" value="ECO:0007669"/>
    <property type="project" value="UniProtKB-KW"/>
</dbReference>
<dbReference type="InterPro" id="IPR036388">
    <property type="entry name" value="WH-like_DNA-bd_sf"/>
</dbReference>
<dbReference type="InterPro" id="IPR058163">
    <property type="entry name" value="LysR-type_TF_proteobact-type"/>
</dbReference>
<protein>
    <submittedName>
        <fullName evidence="6">Transcriptional regulator, LysR family</fullName>
    </submittedName>
</protein>
<dbReference type="GO" id="GO:0003700">
    <property type="term" value="F:DNA-binding transcription factor activity"/>
    <property type="evidence" value="ECO:0007669"/>
    <property type="project" value="InterPro"/>
</dbReference>
<dbReference type="FunFam" id="1.10.10.10:FF:000001">
    <property type="entry name" value="LysR family transcriptional regulator"/>
    <property type="match status" value="1"/>
</dbReference>
<dbReference type="PANTHER" id="PTHR30537:SF5">
    <property type="entry name" value="HTH-TYPE TRANSCRIPTIONAL ACTIVATOR TTDR-RELATED"/>
    <property type="match status" value="1"/>
</dbReference>
<proteinExistence type="inferred from homology"/>
<evidence type="ECO:0000256" key="2">
    <source>
        <dbReference type="ARBA" id="ARBA00023015"/>
    </source>
</evidence>
<gene>
    <name evidence="6" type="ordered locus">Bcen_2080</name>
</gene>
<dbReference type="InterPro" id="IPR036390">
    <property type="entry name" value="WH_DNA-bd_sf"/>
</dbReference>
<dbReference type="InterPro" id="IPR000847">
    <property type="entry name" value="LysR_HTH_N"/>
</dbReference>
<accession>A0A0H2XQT6</accession>
<dbReference type="HOGENOM" id="CLU_039613_16_4_4"/>
<dbReference type="PANTHER" id="PTHR30537">
    <property type="entry name" value="HTH-TYPE TRANSCRIPTIONAL REGULATOR"/>
    <property type="match status" value="1"/>
</dbReference>
<dbReference type="AlphaFoldDB" id="A0A0H2XQT6"/>
<evidence type="ECO:0000256" key="1">
    <source>
        <dbReference type="ARBA" id="ARBA00009437"/>
    </source>
</evidence>
<evidence type="ECO:0000313" key="6">
    <source>
        <dbReference type="EMBL" id="ABF76981.1"/>
    </source>
</evidence>
<name>A0A0H2XQT6_BURO1</name>
<dbReference type="Pfam" id="PF03466">
    <property type="entry name" value="LysR_substrate"/>
    <property type="match status" value="1"/>
</dbReference>
<evidence type="ECO:0000259" key="5">
    <source>
        <dbReference type="PROSITE" id="PS50931"/>
    </source>
</evidence>
<dbReference type="FunFam" id="3.40.190.290:FF:000001">
    <property type="entry name" value="Transcriptional regulator, LysR family"/>
    <property type="match status" value="1"/>
</dbReference>
<keyword evidence="2" id="KW-0805">Transcription regulation</keyword>
<dbReference type="SUPFAM" id="SSF53850">
    <property type="entry name" value="Periplasmic binding protein-like II"/>
    <property type="match status" value="1"/>
</dbReference>
<dbReference type="Gene3D" id="1.10.10.10">
    <property type="entry name" value="Winged helix-like DNA-binding domain superfamily/Winged helix DNA-binding domain"/>
    <property type="match status" value="1"/>
</dbReference>
<keyword evidence="4" id="KW-0804">Transcription</keyword>
<dbReference type="Gene3D" id="3.40.190.290">
    <property type="match status" value="1"/>
</dbReference>
<feature type="domain" description="HTH lysR-type" evidence="5">
    <location>
        <begin position="17"/>
        <end position="74"/>
    </location>
</feature>
<comment type="similarity">
    <text evidence="1">Belongs to the LysR transcriptional regulatory family.</text>
</comment>
<sequence>MAWHLNHFQKFLENRMDRLGDIRLFVEAAELGSLSAAGRKLNLTPAAASARLAKLEAKIATRLFERSTRQLRLTDEGKLYLNCCRQALQALDDADAMLQEGRNVVSGKVRLSSTSDFGRHQLLDWLHEFTTLHPGVTFSLTASDSSSNLWQDEIDLAIRFAAPPDGALIARRLATNRRVLCAAPSFVERHGLPADPHDLARFPCNVITIASGPMNTWHFTRGDEVQIHTVPVSTAFETNDGGLTREWTLRGHGIALKSLWDIADDVRAGRLRVLLPDWRHQDAPLHAIYHSKRYMAPRVRVLLDFLAERFAREEAALDDLLNACH</sequence>
<evidence type="ECO:0000256" key="3">
    <source>
        <dbReference type="ARBA" id="ARBA00023125"/>
    </source>
</evidence>